<evidence type="ECO:0000313" key="2">
    <source>
        <dbReference type="Proteomes" id="UP001596540"/>
    </source>
</evidence>
<evidence type="ECO:0000313" key="1">
    <source>
        <dbReference type="EMBL" id="MFC7330015.1"/>
    </source>
</evidence>
<organism evidence="1 2">
    <name type="scientific">Marinactinospora rubrisoli</name>
    <dbReference type="NCBI Taxonomy" id="2715399"/>
    <lineage>
        <taxon>Bacteria</taxon>
        <taxon>Bacillati</taxon>
        <taxon>Actinomycetota</taxon>
        <taxon>Actinomycetes</taxon>
        <taxon>Streptosporangiales</taxon>
        <taxon>Nocardiopsidaceae</taxon>
        <taxon>Marinactinospora</taxon>
    </lineage>
</organism>
<reference evidence="2" key="1">
    <citation type="journal article" date="2019" name="Int. J. Syst. Evol. Microbiol.">
        <title>The Global Catalogue of Microorganisms (GCM) 10K type strain sequencing project: providing services to taxonomists for standard genome sequencing and annotation.</title>
        <authorList>
            <consortium name="The Broad Institute Genomics Platform"/>
            <consortium name="The Broad Institute Genome Sequencing Center for Infectious Disease"/>
            <person name="Wu L."/>
            <person name="Ma J."/>
        </authorList>
    </citation>
    <scope>NUCLEOTIDE SEQUENCE [LARGE SCALE GENOMIC DNA]</scope>
    <source>
        <strain evidence="2">CGMCC 4.7382</strain>
    </source>
</reference>
<accession>A0ABW2KLH3</accession>
<gene>
    <name evidence="1" type="ORF">ACFQRF_19980</name>
</gene>
<dbReference type="EMBL" id="JBHTBH010000010">
    <property type="protein sequence ID" value="MFC7330015.1"/>
    <property type="molecule type" value="Genomic_DNA"/>
</dbReference>
<proteinExistence type="predicted"/>
<dbReference type="Proteomes" id="UP001596540">
    <property type="component" value="Unassembled WGS sequence"/>
</dbReference>
<sequence length="221" mass="23573">MSTTDERHLAERWAALEAPFADTSYEGVSEQGAHTALRRVRGRVPVLLSAPHAVNHPREGRTKLADLGTGGLALLVAELTGARALAALSPVPDRDWADRRDPFAAALRAELADGAVVLDLHGMRDVHGMDVCLGTALRRDPATARLRDAALRALRGFTVTVDDPFPGAAPHTVLTEVAASGRAGLQVEIAGRLRDPVGAPRRAARIVRALAEIVRSYRDSP</sequence>
<dbReference type="Gene3D" id="3.40.630.40">
    <property type="entry name" value="Zn-dependent exopeptidases"/>
    <property type="match status" value="1"/>
</dbReference>
<name>A0ABW2KLH3_9ACTN</name>
<comment type="caution">
    <text evidence="1">The sequence shown here is derived from an EMBL/GenBank/DDBJ whole genome shotgun (WGS) entry which is preliminary data.</text>
</comment>
<dbReference type="RefSeq" id="WP_379872665.1">
    <property type="nucleotide sequence ID" value="NZ_JBHTBH010000010.1"/>
</dbReference>
<evidence type="ECO:0008006" key="3">
    <source>
        <dbReference type="Google" id="ProtNLM"/>
    </source>
</evidence>
<protein>
    <recommendedName>
        <fullName evidence="3">N-formylglutamate amidohydrolase</fullName>
    </recommendedName>
</protein>
<dbReference type="SUPFAM" id="SSF53187">
    <property type="entry name" value="Zn-dependent exopeptidases"/>
    <property type="match status" value="1"/>
</dbReference>
<keyword evidence="2" id="KW-1185">Reference proteome</keyword>